<proteinExistence type="predicted"/>
<keyword evidence="1" id="KW-0175">Coiled coil</keyword>
<keyword evidence="4" id="KW-1185">Reference proteome</keyword>
<dbReference type="AlphaFoldDB" id="A0A8S1CUS7"/>
<sequence length="546" mass="60678">MDVGGLMKVLGISTVAANNSHELKQRDVDEFKEALDRDLEDTMGNVEPPHEMFQPPSKEEEMLALELAVQEREMELERAKTEISSLSSQLAIYEEVHKQDKELHLQDKKLNDANDSLLEVKDENIKDLEKQLSELTSAQKTKERSEKRLLRSLVTLGEKLRKHGLLTNHYQKKLTGWKDGLMSEDSDGQAALEDRNDAFVIKSNKDESEDAIEPGKELDFPSREAIQGRGLAAPLPEGALLPEAGGDGDKMEVEASTNVKEEKDASSEKIEPTEMDTEDENQSSTGQGEESREEYADSATTETKCAAPAEAMETAEVKIPNLTVEEAGDLIVAENEAAADIDEPVGLKPEESLTVEEQETVSAGLAQKKRRKKKKSRKSKTPESVNQSCTQNQPTRKESDVMVDDKEPVSQDEVDQPKPDLKAQESKASEEKEDVCLPRIVSRKRKSARGSKKTHLPTDSLVATGICSPVKKDGPFLLVKSNVDEQPLAIHGVPQNATSAPQEWPDIPEKKRVMSPIAKPAKNKSRKLPMMSKFVARQKWRVEDMN</sequence>
<feature type="compositionally biased region" description="Basic residues" evidence="2">
    <location>
        <begin position="441"/>
        <end position="455"/>
    </location>
</feature>
<feature type="coiled-coil region" evidence="1">
    <location>
        <begin position="62"/>
        <end position="148"/>
    </location>
</feature>
<name>A0A8S1CUS7_9INSE</name>
<organism evidence="3 4">
    <name type="scientific">Cloeon dipterum</name>
    <dbReference type="NCBI Taxonomy" id="197152"/>
    <lineage>
        <taxon>Eukaryota</taxon>
        <taxon>Metazoa</taxon>
        <taxon>Ecdysozoa</taxon>
        <taxon>Arthropoda</taxon>
        <taxon>Hexapoda</taxon>
        <taxon>Insecta</taxon>
        <taxon>Pterygota</taxon>
        <taxon>Palaeoptera</taxon>
        <taxon>Ephemeroptera</taxon>
        <taxon>Pisciforma</taxon>
        <taxon>Baetidae</taxon>
        <taxon>Cloeon</taxon>
    </lineage>
</organism>
<feature type="compositionally biased region" description="Polar residues" evidence="2">
    <location>
        <begin position="382"/>
        <end position="394"/>
    </location>
</feature>
<dbReference type="EMBL" id="CADEPI010000073">
    <property type="protein sequence ID" value="CAB3372517.1"/>
    <property type="molecule type" value="Genomic_DNA"/>
</dbReference>
<feature type="region of interest" description="Disordered" evidence="2">
    <location>
        <begin position="491"/>
        <end position="532"/>
    </location>
</feature>
<evidence type="ECO:0000313" key="3">
    <source>
        <dbReference type="EMBL" id="CAB3372517.1"/>
    </source>
</evidence>
<comment type="caution">
    <text evidence="3">The sequence shown here is derived from an EMBL/GenBank/DDBJ whole genome shotgun (WGS) entry which is preliminary data.</text>
</comment>
<feature type="compositionally biased region" description="Low complexity" evidence="2">
    <location>
        <begin position="230"/>
        <end position="244"/>
    </location>
</feature>
<feature type="compositionally biased region" description="Basic and acidic residues" evidence="2">
    <location>
        <begin position="395"/>
        <end position="436"/>
    </location>
</feature>
<protein>
    <submittedName>
        <fullName evidence="3">Uncharacterized protein</fullName>
    </submittedName>
</protein>
<feature type="compositionally biased region" description="Basic and acidic residues" evidence="2">
    <location>
        <begin position="247"/>
        <end position="272"/>
    </location>
</feature>
<evidence type="ECO:0000256" key="2">
    <source>
        <dbReference type="SAM" id="MobiDB-lite"/>
    </source>
</evidence>
<feature type="region of interest" description="Disordered" evidence="2">
    <location>
        <begin position="202"/>
        <end position="323"/>
    </location>
</feature>
<evidence type="ECO:0000313" key="4">
    <source>
        <dbReference type="Proteomes" id="UP000494165"/>
    </source>
</evidence>
<dbReference type="Proteomes" id="UP000494165">
    <property type="component" value="Unassembled WGS sequence"/>
</dbReference>
<feature type="compositionally biased region" description="Basic residues" evidence="2">
    <location>
        <begin position="367"/>
        <end position="379"/>
    </location>
</feature>
<reference evidence="3 4" key="1">
    <citation type="submission" date="2020-04" db="EMBL/GenBank/DDBJ databases">
        <authorList>
            <person name="Alioto T."/>
            <person name="Alioto T."/>
            <person name="Gomez Garrido J."/>
        </authorList>
    </citation>
    <scope>NUCLEOTIDE SEQUENCE [LARGE SCALE GENOMIC DNA]</scope>
</reference>
<evidence type="ECO:0000256" key="1">
    <source>
        <dbReference type="SAM" id="Coils"/>
    </source>
</evidence>
<accession>A0A8S1CUS7</accession>
<gene>
    <name evidence="3" type="ORF">CLODIP_2_CD12825</name>
</gene>
<feature type="compositionally biased region" description="Basic and acidic residues" evidence="2">
    <location>
        <begin position="213"/>
        <end position="222"/>
    </location>
</feature>
<feature type="region of interest" description="Disordered" evidence="2">
    <location>
        <begin position="335"/>
        <end position="456"/>
    </location>
</feature>